<dbReference type="Gene3D" id="2.60.40.1120">
    <property type="entry name" value="Carboxypeptidase-like, regulatory domain"/>
    <property type="match status" value="1"/>
</dbReference>
<dbReference type="GO" id="GO:0030246">
    <property type="term" value="F:carbohydrate binding"/>
    <property type="evidence" value="ECO:0007669"/>
    <property type="project" value="InterPro"/>
</dbReference>
<keyword evidence="3" id="KW-0998">Cell outer membrane</keyword>
<feature type="domain" description="Outer membrane protein beta-barrel" evidence="6">
    <location>
        <begin position="380"/>
        <end position="783"/>
    </location>
</feature>
<dbReference type="AlphaFoldDB" id="A0A2D0N3Q4"/>
<dbReference type="SUPFAM" id="SSF56935">
    <property type="entry name" value="Porins"/>
    <property type="match status" value="1"/>
</dbReference>
<dbReference type="InterPro" id="IPR041700">
    <property type="entry name" value="OMP_b-brl_3"/>
</dbReference>
<dbReference type="Gene3D" id="2.40.170.20">
    <property type="entry name" value="TonB-dependent receptor, beta-barrel domain"/>
    <property type="match status" value="1"/>
</dbReference>
<dbReference type="Pfam" id="PF13620">
    <property type="entry name" value="CarboxypepD_reg"/>
    <property type="match status" value="1"/>
</dbReference>
<feature type="signal peptide" evidence="4">
    <location>
        <begin position="1"/>
        <end position="20"/>
    </location>
</feature>
<keyword evidence="7" id="KW-0675">Receptor</keyword>
<dbReference type="Pfam" id="PF07715">
    <property type="entry name" value="Plug"/>
    <property type="match status" value="1"/>
</dbReference>
<dbReference type="GO" id="GO:0009279">
    <property type="term" value="C:cell outer membrane"/>
    <property type="evidence" value="ECO:0007669"/>
    <property type="project" value="UniProtKB-SubCell"/>
</dbReference>
<dbReference type="SUPFAM" id="SSF49452">
    <property type="entry name" value="Starch-binding domain-like"/>
    <property type="match status" value="1"/>
</dbReference>
<sequence>MKNITLLLLAMVSSLSMVYAQSNGKITGSLLDADGQPVSYANVILFAQADSNMVKAEITDDKGIFQMSGIAAGDYWMKASFVGLPDFTSEVLHVEAGQTLALPAFRLQPSTNELSEVTVTATKPLVEVKPDKMVFNVEGSINAQGNTALELLRKSPGVMVDNNDNVMLQGRSGVQIYIDGKPSPLSSSDLAAYLETLQSTEIESIEIITNPSSRYDAQGNAGIINIKIKKDKNLGANGNFDAGYSIGKLPQYNAKLSGNYRNKKVNLFGSYGYGEGRNRNLFNLYREQSGLAFDQKNVNLSEWNNHNFRAGADFFLSKKSTIGVIANGNVSDYQGNSNSRTTIATIGVGAVDSMLLASNLHNGMRSNYNFNVNYAYDGGNGTTWNVDADYGIFENDGDEYQPNRYTDPTGTEVYEERIYANETPTSIDIYTFKIDHERNLFGGKVGTGIKLAQVNTDNTFNFYNVLSGDNVLDENRSNQFAYKENVNAAYLNYSGKFSDKFNFQFGLRAEQTNSEGDLTAYVPTEDDNVKRSYLDLFPSGGLTYQANQMNSFQLTYSRRIDRPSYQDLNPFQNRLDELTFEKGNPFLNPQYSHNFQLTHTYKYMYNTSLSYSRTTDLITRITDTSGVSSSFITWLNLAQQDVLSLSFSAPIQITKWWNSYVNVTGSHTSNTADYGDGKIVDLSAFSFNAYAQQTFSLPMDMKLEVSGWYAAPGIWGGTFQTTGMGNVDIGVQKKILDGRANLKVAVSDVFRTNRWSGISQFGALYMEAGGSWDSRRLRVNFSYRFGNDEVKAARRRKTGLEDEQSRIKSE</sequence>
<dbReference type="PANTHER" id="PTHR40980:SF4">
    <property type="entry name" value="TONB-DEPENDENT RECEPTOR-LIKE BETA-BARREL DOMAIN-CONTAINING PROTEIN"/>
    <property type="match status" value="1"/>
</dbReference>
<accession>A0A2D0N3Q4</accession>
<dbReference type="EMBL" id="PDUD01000034">
    <property type="protein sequence ID" value="PHN03151.1"/>
    <property type="molecule type" value="Genomic_DNA"/>
</dbReference>
<dbReference type="InterPro" id="IPR013784">
    <property type="entry name" value="Carb-bd-like_fold"/>
</dbReference>
<dbReference type="Pfam" id="PF14905">
    <property type="entry name" value="OMP_b-brl_3"/>
    <property type="match status" value="1"/>
</dbReference>
<dbReference type="InterPro" id="IPR037066">
    <property type="entry name" value="Plug_dom_sf"/>
</dbReference>
<comment type="caution">
    <text evidence="7">The sequence shown here is derived from an EMBL/GenBank/DDBJ whole genome shotgun (WGS) entry which is preliminary data.</text>
</comment>
<evidence type="ECO:0000313" key="8">
    <source>
        <dbReference type="Proteomes" id="UP000223913"/>
    </source>
</evidence>
<dbReference type="PANTHER" id="PTHR40980">
    <property type="entry name" value="PLUG DOMAIN-CONTAINING PROTEIN"/>
    <property type="match status" value="1"/>
</dbReference>
<evidence type="ECO:0000259" key="5">
    <source>
        <dbReference type="Pfam" id="PF07715"/>
    </source>
</evidence>
<dbReference type="OrthoDB" id="905812at2"/>
<dbReference type="RefSeq" id="WP_099153591.1">
    <property type="nucleotide sequence ID" value="NZ_PDUD01000034.1"/>
</dbReference>
<evidence type="ECO:0000313" key="7">
    <source>
        <dbReference type="EMBL" id="PHN03151.1"/>
    </source>
</evidence>
<dbReference type="Proteomes" id="UP000223913">
    <property type="component" value="Unassembled WGS sequence"/>
</dbReference>
<evidence type="ECO:0000256" key="3">
    <source>
        <dbReference type="ARBA" id="ARBA00023237"/>
    </source>
</evidence>
<keyword evidence="4" id="KW-0732">Signal</keyword>
<evidence type="ECO:0000256" key="1">
    <source>
        <dbReference type="ARBA" id="ARBA00004442"/>
    </source>
</evidence>
<comment type="subcellular location">
    <subcellularLocation>
        <location evidence="1">Cell outer membrane</location>
    </subcellularLocation>
</comment>
<gene>
    <name evidence="7" type="ORF">CRP01_29165</name>
</gene>
<dbReference type="InterPro" id="IPR012910">
    <property type="entry name" value="Plug_dom"/>
</dbReference>
<keyword evidence="8" id="KW-1185">Reference proteome</keyword>
<organism evidence="7 8">
    <name type="scientific">Flavilitoribacter nigricans (strain ATCC 23147 / DSM 23189 / NBRC 102662 / NCIMB 1420 / SS-2)</name>
    <name type="common">Lewinella nigricans</name>
    <dbReference type="NCBI Taxonomy" id="1122177"/>
    <lineage>
        <taxon>Bacteria</taxon>
        <taxon>Pseudomonadati</taxon>
        <taxon>Bacteroidota</taxon>
        <taxon>Saprospiria</taxon>
        <taxon>Saprospirales</taxon>
        <taxon>Lewinellaceae</taxon>
        <taxon>Flavilitoribacter</taxon>
    </lineage>
</organism>
<dbReference type="Gene3D" id="2.170.130.10">
    <property type="entry name" value="TonB-dependent receptor, plug domain"/>
    <property type="match status" value="1"/>
</dbReference>
<reference evidence="7 8" key="1">
    <citation type="submission" date="2017-10" db="EMBL/GenBank/DDBJ databases">
        <title>The draft genome sequence of Lewinella nigricans NBRC 102662.</title>
        <authorList>
            <person name="Wang K."/>
        </authorList>
    </citation>
    <scope>NUCLEOTIDE SEQUENCE [LARGE SCALE GENOMIC DNA]</scope>
    <source>
        <strain evidence="7 8">NBRC 102662</strain>
    </source>
</reference>
<evidence type="ECO:0000256" key="4">
    <source>
        <dbReference type="SAM" id="SignalP"/>
    </source>
</evidence>
<evidence type="ECO:0000259" key="6">
    <source>
        <dbReference type="Pfam" id="PF14905"/>
    </source>
</evidence>
<dbReference type="InterPro" id="IPR036942">
    <property type="entry name" value="Beta-barrel_TonB_sf"/>
</dbReference>
<keyword evidence="2" id="KW-0472">Membrane</keyword>
<feature type="chain" id="PRO_5012994207" evidence="4">
    <location>
        <begin position="21"/>
        <end position="810"/>
    </location>
</feature>
<feature type="domain" description="TonB-dependent receptor plug" evidence="5">
    <location>
        <begin position="143"/>
        <end position="222"/>
    </location>
</feature>
<protein>
    <submittedName>
        <fullName evidence="7">TonB-dependent receptor</fullName>
    </submittedName>
</protein>
<proteinExistence type="predicted"/>
<name>A0A2D0N3Q4_FLAN2</name>
<evidence type="ECO:0000256" key="2">
    <source>
        <dbReference type="ARBA" id="ARBA00023136"/>
    </source>
</evidence>